<dbReference type="GO" id="GO:0005829">
    <property type="term" value="C:cytosol"/>
    <property type="evidence" value="ECO:0007669"/>
    <property type="project" value="TreeGrafter"/>
</dbReference>
<dbReference type="OrthoDB" id="9770208at2"/>
<evidence type="ECO:0000256" key="1">
    <source>
        <dbReference type="ARBA" id="ARBA00022490"/>
    </source>
</evidence>
<dbReference type="InterPro" id="IPR036291">
    <property type="entry name" value="NAD(P)-bd_dom_sf"/>
</dbReference>
<evidence type="ECO:0000256" key="3">
    <source>
        <dbReference type="ARBA" id="ARBA00023027"/>
    </source>
</evidence>
<reference evidence="8 9" key="1">
    <citation type="submission" date="2015-11" db="EMBL/GenBank/DDBJ databases">
        <title>Genomic analysis of 38 Legionella species identifies large and diverse effector repertoires.</title>
        <authorList>
            <person name="Burstein D."/>
            <person name="Amaro F."/>
            <person name="Zusman T."/>
            <person name="Lifshitz Z."/>
            <person name="Cohen O."/>
            <person name="Gilbert J.A."/>
            <person name="Pupko T."/>
            <person name="Shuman H.A."/>
            <person name="Segal G."/>
        </authorList>
    </citation>
    <scope>NUCLEOTIDE SEQUENCE [LARGE SCALE GENOMIC DNA]</scope>
    <source>
        <strain evidence="8 9">ATCC 49505</strain>
    </source>
</reference>
<accession>A0A0W0VMS8</accession>
<dbReference type="EMBL" id="LNYK01000016">
    <property type="protein sequence ID" value="KTD21372.1"/>
    <property type="molecule type" value="Genomic_DNA"/>
</dbReference>
<evidence type="ECO:0000313" key="9">
    <source>
        <dbReference type="Proteomes" id="UP000054997"/>
    </source>
</evidence>
<dbReference type="SUPFAM" id="SSF52283">
    <property type="entry name" value="Formate/glycerate dehydrogenase catalytic domain-like"/>
    <property type="match status" value="1"/>
</dbReference>
<dbReference type="PATRIC" id="fig|45068.5.peg.1594"/>
<feature type="domain" description="D-isomer specific 2-hydroxyacid dehydrogenase NAD-binding" evidence="7">
    <location>
        <begin position="108"/>
        <end position="250"/>
    </location>
</feature>
<organism evidence="8 9">
    <name type="scientific">Legionella londiniensis</name>
    <dbReference type="NCBI Taxonomy" id="45068"/>
    <lineage>
        <taxon>Bacteria</taxon>
        <taxon>Pseudomonadati</taxon>
        <taxon>Pseudomonadota</taxon>
        <taxon>Gammaproteobacteria</taxon>
        <taxon>Legionellales</taxon>
        <taxon>Legionellaceae</taxon>
        <taxon>Legionella</taxon>
    </lineage>
</organism>
<dbReference type="CDD" id="cd12158">
    <property type="entry name" value="ErythrP_dh"/>
    <property type="match status" value="1"/>
</dbReference>
<proteinExistence type="inferred from homology"/>
<dbReference type="GO" id="GO:0033711">
    <property type="term" value="F:4-phosphoerythronate dehydrogenase activity"/>
    <property type="evidence" value="ECO:0007669"/>
    <property type="project" value="InterPro"/>
</dbReference>
<dbReference type="InterPro" id="IPR050223">
    <property type="entry name" value="D-isomer_2-hydroxyacid_DH"/>
</dbReference>
<keyword evidence="9" id="KW-1185">Reference proteome</keyword>
<dbReference type="AlphaFoldDB" id="A0A0W0VMS8"/>
<dbReference type="InterPro" id="IPR006139">
    <property type="entry name" value="D-isomer_2_OHA_DH_cat_dom"/>
</dbReference>
<dbReference type="GO" id="GO:0016618">
    <property type="term" value="F:hydroxypyruvate reductase [NAD(P)H] activity"/>
    <property type="evidence" value="ECO:0007669"/>
    <property type="project" value="TreeGrafter"/>
</dbReference>
<dbReference type="Gene3D" id="3.40.50.720">
    <property type="entry name" value="NAD(P)-binding Rossmann-like Domain"/>
    <property type="match status" value="2"/>
</dbReference>
<dbReference type="GO" id="GO:0008615">
    <property type="term" value="P:pyridoxine biosynthetic process"/>
    <property type="evidence" value="ECO:0007669"/>
    <property type="project" value="UniProtKB-KW"/>
</dbReference>
<dbReference type="Proteomes" id="UP000054997">
    <property type="component" value="Unassembled WGS sequence"/>
</dbReference>
<comment type="similarity">
    <text evidence="5">Belongs to the D-isomer specific 2-hydroxyacid dehydrogenase family.</text>
</comment>
<keyword evidence="2 5" id="KW-0560">Oxidoreductase</keyword>
<evidence type="ECO:0000259" key="7">
    <source>
        <dbReference type="Pfam" id="PF02826"/>
    </source>
</evidence>
<dbReference type="RefSeq" id="WP_058529445.1">
    <property type="nucleotide sequence ID" value="NZ_CAAAHZ010000008.1"/>
</dbReference>
<feature type="domain" description="D-isomer specific 2-hydroxyacid dehydrogenase catalytic" evidence="6">
    <location>
        <begin position="26"/>
        <end position="272"/>
    </location>
</feature>
<dbReference type="SUPFAM" id="SSF51735">
    <property type="entry name" value="NAD(P)-binding Rossmann-fold domains"/>
    <property type="match status" value="1"/>
</dbReference>
<dbReference type="Pfam" id="PF02826">
    <property type="entry name" value="2-Hacid_dh_C"/>
    <property type="match status" value="1"/>
</dbReference>
<evidence type="ECO:0000313" key="8">
    <source>
        <dbReference type="EMBL" id="KTD21372.1"/>
    </source>
</evidence>
<keyword evidence="1" id="KW-0963">Cytoplasm</keyword>
<dbReference type="PANTHER" id="PTHR10996">
    <property type="entry name" value="2-HYDROXYACID DEHYDROGENASE-RELATED"/>
    <property type="match status" value="1"/>
</dbReference>
<protein>
    <submittedName>
        <fullName evidence="8">Erythronate-4-phosphate dehydrogenase</fullName>
    </submittedName>
</protein>
<name>A0A0W0VMS8_9GAMM</name>
<evidence type="ECO:0000259" key="6">
    <source>
        <dbReference type="Pfam" id="PF00389"/>
    </source>
</evidence>
<sequence length="355" mass="38859">MIVLADASLPELGPLFPKPLILERYKNEDELKSLLPKADVLLCRSTLKVTADLIDGSSLQAVATASSGIDHIDSNYLKKNGIALFNAHGSNAVAVADYVVSSIAHLDKAKKLTGRKAGIIGAGKVGSEVAKRLRTLGFKVLRFDPIKAEENPKETYYPKEALFSCDLLCIHANLHDTKPYPSRNLIDADFLAKIKPGAAIINAARGSIVHEEALLQSKTPITYCTDVYTGEPQVDERIVEFAEICTPHIAGHSIEAKIAAVVQTSAQIHQFFGLSAPEFKHQESPKQPKALAQHSWQDFILNLYNPTIETAALKNAGNKKDAFLALRPAHNARHDFSFFDAPEMNQQFKKLIGVM</sequence>
<evidence type="ECO:0000256" key="5">
    <source>
        <dbReference type="RuleBase" id="RU003719"/>
    </source>
</evidence>
<dbReference type="STRING" id="45068.Llon_1470"/>
<keyword evidence="3" id="KW-0520">NAD</keyword>
<evidence type="ECO:0000256" key="2">
    <source>
        <dbReference type="ARBA" id="ARBA00023002"/>
    </source>
</evidence>
<dbReference type="InterPro" id="IPR020921">
    <property type="entry name" value="Erythronate-4-P_DHase"/>
</dbReference>
<dbReference type="Pfam" id="PF00389">
    <property type="entry name" value="2-Hacid_dh"/>
    <property type="match status" value="1"/>
</dbReference>
<dbReference type="InterPro" id="IPR006140">
    <property type="entry name" value="D-isomer_DH_NAD-bd"/>
</dbReference>
<keyword evidence="4" id="KW-0664">Pyridoxine biosynthesis</keyword>
<comment type="caution">
    <text evidence="8">The sequence shown here is derived from an EMBL/GenBank/DDBJ whole genome shotgun (WGS) entry which is preliminary data.</text>
</comment>
<evidence type="ECO:0000256" key="4">
    <source>
        <dbReference type="ARBA" id="ARBA00023096"/>
    </source>
</evidence>
<gene>
    <name evidence="8" type="primary">pdxB</name>
    <name evidence="8" type="ORF">Llon_1470</name>
</gene>
<dbReference type="InterPro" id="IPR029752">
    <property type="entry name" value="D-isomer_DH_CS1"/>
</dbReference>
<dbReference type="GO" id="GO:0051287">
    <property type="term" value="F:NAD binding"/>
    <property type="evidence" value="ECO:0007669"/>
    <property type="project" value="InterPro"/>
</dbReference>
<dbReference type="GO" id="GO:0030267">
    <property type="term" value="F:glyoxylate reductase (NADPH) activity"/>
    <property type="evidence" value="ECO:0007669"/>
    <property type="project" value="TreeGrafter"/>
</dbReference>
<dbReference type="PROSITE" id="PS00065">
    <property type="entry name" value="D_2_HYDROXYACID_DH_1"/>
    <property type="match status" value="1"/>
</dbReference>
<dbReference type="PANTHER" id="PTHR10996:SF178">
    <property type="entry name" value="2-HYDROXYACID DEHYDROGENASE YGL185C-RELATED"/>
    <property type="match status" value="1"/>
</dbReference>